<feature type="transmembrane region" description="Helical" evidence="1">
    <location>
        <begin position="275"/>
        <end position="295"/>
    </location>
</feature>
<feature type="transmembrane region" description="Helical" evidence="1">
    <location>
        <begin position="136"/>
        <end position="154"/>
    </location>
</feature>
<dbReference type="PANTHER" id="PTHR30569:SF0">
    <property type="entry name" value="CYTOSINE PERMEASE"/>
    <property type="match status" value="1"/>
</dbReference>
<keyword evidence="1" id="KW-0812">Transmembrane</keyword>
<feature type="transmembrane region" description="Helical" evidence="1">
    <location>
        <begin position="353"/>
        <end position="373"/>
    </location>
</feature>
<accession>A0A4P7CZ17</accession>
<name>A0A4P7CZ17_9BURK</name>
<feature type="transmembrane region" description="Helical" evidence="1">
    <location>
        <begin position="166"/>
        <end position="185"/>
    </location>
</feature>
<evidence type="ECO:0000313" key="2">
    <source>
        <dbReference type="EMBL" id="QBR01556.1"/>
    </source>
</evidence>
<dbReference type="RefSeq" id="WP_134756337.1">
    <property type="nucleotide sequence ID" value="NZ_CP038150.1"/>
</dbReference>
<dbReference type="Proteomes" id="UP000295727">
    <property type="component" value="Chromosome 3"/>
</dbReference>
<reference evidence="2 3" key="1">
    <citation type="submission" date="2019-03" db="EMBL/GenBank/DDBJ databases">
        <title>Paraburkholderia sp. 7MH5, isolated from subtropical forest soil.</title>
        <authorList>
            <person name="Gao Z.-H."/>
            <person name="Qiu L.-H."/>
        </authorList>
    </citation>
    <scope>NUCLEOTIDE SEQUENCE [LARGE SCALE GENOMIC DNA]</scope>
    <source>
        <strain evidence="2 3">7MH5</strain>
    </source>
</reference>
<evidence type="ECO:0000256" key="1">
    <source>
        <dbReference type="SAM" id="Phobius"/>
    </source>
</evidence>
<dbReference type="PANTHER" id="PTHR30569">
    <property type="entry name" value="CYTOSINE TRANSPORTER CODB"/>
    <property type="match status" value="1"/>
</dbReference>
<keyword evidence="3" id="KW-1185">Reference proteome</keyword>
<keyword evidence="1" id="KW-1133">Transmembrane helix</keyword>
<feature type="transmembrane region" description="Helical" evidence="1">
    <location>
        <begin position="418"/>
        <end position="440"/>
    </location>
</feature>
<sequence length="457" mass="49734">MANLAQESTEADVDLSTAAIPDSARMPPFALTMAWWAVCSAVFYIVVGATLALNYGARNALIGMALSVVSYGAVNTIISRYAIRTGLSVALFSRVLFGSAGAALATLIFFATAIYYAVFEGSVIAVAANHLFPALAYKWAALIVVCYSVPLVFGSVQHWLDKFNGVLLPFYLLGLLAAVGLATWEYGYNASWLDFGPKGAVPADGWWHCFVYYMGVWVLMMFTFDYARFGRKENARYHGRYNFGMPFYLVTFLVNGAAGIYLVSTIPGLGTLSEVSVVLALLKLMGIWGLMFVWVTQSRINTANYYLATINMQAFFQKVAGLRAPKFVWALVVGAVVYALMMADIFSKILLALAWQGIFVVAWVGVALAHIMSARYVELIGNDIECRDTHVPQFNPGGLMAWFAGAFVGLALNNASGFLASLSAPATLVISWLVYSGLLASAKRTWFVRNNISGSIE</sequence>
<dbReference type="AlphaFoldDB" id="A0A4P7CZ17"/>
<feature type="transmembrane region" description="Helical" evidence="1">
    <location>
        <begin position="205"/>
        <end position="224"/>
    </location>
</feature>
<dbReference type="GO" id="GO:0015209">
    <property type="term" value="F:cytosine transmembrane transporter activity"/>
    <property type="evidence" value="ECO:0007669"/>
    <property type="project" value="InterPro"/>
</dbReference>
<evidence type="ECO:0000313" key="3">
    <source>
        <dbReference type="Proteomes" id="UP000295727"/>
    </source>
</evidence>
<feature type="transmembrane region" description="Helical" evidence="1">
    <location>
        <begin position="327"/>
        <end position="347"/>
    </location>
</feature>
<dbReference type="InterPro" id="IPR030191">
    <property type="entry name" value="CodB"/>
</dbReference>
<dbReference type="KEGG" id="ppai:E1956_30740"/>
<feature type="transmembrane region" description="Helical" evidence="1">
    <location>
        <begin position="95"/>
        <end position="116"/>
    </location>
</feature>
<feature type="transmembrane region" description="Helical" evidence="1">
    <location>
        <begin position="245"/>
        <end position="263"/>
    </location>
</feature>
<organism evidence="2 3">
    <name type="scientific">Paraburkholderia pallida</name>
    <dbReference type="NCBI Taxonomy" id="2547399"/>
    <lineage>
        <taxon>Bacteria</taxon>
        <taxon>Pseudomonadati</taxon>
        <taxon>Pseudomonadota</taxon>
        <taxon>Betaproteobacteria</taxon>
        <taxon>Burkholderiales</taxon>
        <taxon>Burkholderiaceae</taxon>
        <taxon>Paraburkholderia</taxon>
    </lineage>
</organism>
<feature type="transmembrane region" description="Helical" evidence="1">
    <location>
        <begin position="394"/>
        <end position="412"/>
    </location>
</feature>
<protein>
    <submittedName>
        <fullName evidence="2">Allantoin permease</fullName>
    </submittedName>
</protein>
<keyword evidence="1" id="KW-0472">Membrane</keyword>
<dbReference type="Gene3D" id="1.10.4160.10">
    <property type="entry name" value="Hydantoin permease"/>
    <property type="match status" value="1"/>
</dbReference>
<feature type="transmembrane region" description="Helical" evidence="1">
    <location>
        <begin position="61"/>
        <end position="83"/>
    </location>
</feature>
<feature type="transmembrane region" description="Helical" evidence="1">
    <location>
        <begin position="33"/>
        <end position="55"/>
    </location>
</feature>
<dbReference type="OrthoDB" id="9056232at2"/>
<proteinExistence type="predicted"/>
<gene>
    <name evidence="2" type="ORF">E1956_30740</name>
</gene>
<dbReference type="EMBL" id="CP038150">
    <property type="protein sequence ID" value="QBR01556.1"/>
    <property type="molecule type" value="Genomic_DNA"/>
</dbReference>
<dbReference type="GO" id="GO:0005886">
    <property type="term" value="C:plasma membrane"/>
    <property type="evidence" value="ECO:0007669"/>
    <property type="project" value="TreeGrafter"/>
</dbReference>